<evidence type="ECO:0000256" key="1">
    <source>
        <dbReference type="SAM" id="MobiDB-lite"/>
    </source>
</evidence>
<feature type="transmembrane region" description="Helical" evidence="2">
    <location>
        <begin position="183"/>
        <end position="207"/>
    </location>
</feature>
<evidence type="ECO:0000313" key="3">
    <source>
        <dbReference type="EMBL" id="ADD46038.1"/>
    </source>
</evidence>
<dbReference type="HOGENOM" id="CLU_1081460_0_0_11"/>
<protein>
    <submittedName>
        <fullName evidence="3">Uncharacterized protein</fullName>
    </submittedName>
</protein>
<keyword evidence="2" id="KW-0812">Transmembrane</keyword>
<evidence type="ECO:0000256" key="2">
    <source>
        <dbReference type="SAM" id="Phobius"/>
    </source>
</evidence>
<dbReference type="Proteomes" id="UP000000844">
    <property type="component" value="Chromosome"/>
</dbReference>
<feature type="transmembrane region" description="Helical" evidence="2">
    <location>
        <begin position="118"/>
        <end position="139"/>
    </location>
</feature>
<organism evidence="3 4">
    <name type="scientific">Stackebrandtia nassauensis (strain DSM 44728 / CIP 108903 / NRRL B-16338 / NBRC 102104 / LLR-40K-21)</name>
    <dbReference type="NCBI Taxonomy" id="446470"/>
    <lineage>
        <taxon>Bacteria</taxon>
        <taxon>Bacillati</taxon>
        <taxon>Actinomycetota</taxon>
        <taxon>Actinomycetes</taxon>
        <taxon>Glycomycetales</taxon>
        <taxon>Glycomycetaceae</taxon>
        <taxon>Stackebrandtia</taxon>
    </lineage>
</organism>
<dbReference type="RefSeq" id="WP_013021609.1">
    <property type="nucleotide sequence ID" value="NC_013947.1"/>
</dbReference>
<name>D3Q5H8_STANL</name>
<feature type="region of interest" description="Disordered" evidence="1">
    <location>
        <begin position="1"/>
        <end position="67"/>
    </location>
</feature>
<sequence length="226" mass="23353">MTYPPQPGGQDPYGQQQPGYGQQPGYSPQQPVTGVPSSPAGGYGQPAYPPQQPPGYGMGTPVPEPGDRPGMVTTAAMLMVAMTVISLLMGALGIYFSIEDANSSISEDAASVGRTVSIVVGVLYLVVGIGVIVLALGVLRGYNWARITTWVVYGLFALCGLCGLLGSFGILSETSTTSTDTTGGIIVMLGLVLMLVIEGITVGLLAAPVSNQWFREVSLAKRAGVI</sequence>
<evidence type="ECO:0000313" key="4">
    <source>
        <dbReference type="Proteomes" id="UP000000844"/>
    </source>
</evidence>
<gene>
    <name evidence="3" type="ordered locus">Snas_6422</name>
</gene>
<accession>D3Q5H8</accession>
<keyword evidence="2" id="KW-1133">Transmembrane helix</keyword>
<keyword evidence="2" id="KW-0472">Membrane</keyword>
<dbReference type="EMBL" id="CP001778">
    <property type="protein sequence ID" value="ADD46038.1"/>
    <property type="molecule type" value="Genomic_DNA"/>
</dbReference>
<feature type="compositionally biased region" description="Low complexity" evidence="1">
    <location>
        <begin position="8"/>
        <end position="31"/>
    </location>
</feature>
<feature type="transmembrane region" description="Helical" evidence="2">
    <location>
        <begin position="75"/>
        <end position="98"/>
    </location>
</feature>
<reference evidence="3 4" key="1">
    <citation type="journal article" date="2009" name="Stand. Genomic Sci.">
        <title>Complete genome sequence of Stackebrandtia nassauensis type strain (LLR-40K-21).</title>
        <authorList>
            <person name="Munk C."/>
            <person name="Lapidus A."/>
            <person name="Copeland A."/>
            <person name="Jando M."/>
            <person name="Mayilraj S."/>
            <person name="Glavina Del Rio T."/>
            <person name="Nolan M."/>
            <person name="Chen F."/>
            <person name="Lucas S."/>
            <person name="Tice H."/>
            <person name="Cheng J.F."/>
            <person name="Han C."/>
            <person name="Detter J.C."/>
            <person name="Bruce D."/>
            <person name="Goodwin L."/>
            <person name="Chain P."/>
            <person name="Pitluck S."/>
            <person name="Goker M."/>
            <person name="Ovchinikova G."/>
            <person name="Pati A."/>
            <person name="Ivanova N."/>
            <person name="Mavromatis K."/>
            <person name="Chen A."/>
            <person name="Palaniappan K."/>
            <person name="Land M."/>
            <person name="Hauser L."/>
            <person name="Chang Y.J."/>
            <person name="Jeffries C.D."/>
            <person name="Bristow J."/>
            <person name="Eisen J.A."/>
            <person name="Markowitz V."/>
            <person name="Hugenholtz P."/>
            <person name="Kyrpides N.C."/>
            <person name="Klenk H.P."/>
        </authorList>
    </citation>
    <scope>NUCLEOTIDE SEQUENCE [LARGE SCALE GENOMIC DNA]</scope>
    <source>
        <strain evidence="4">DSM 44728 / CIP 108903 / NRRL B-16338 / NBRC 102104 / LLR-40K-21</strain>
    </source>
</reference>
<dbReference type="AlphaFoldDB" id="D3Q5H8"/>
<dbReference type="KEGG" id="sna:Snas_6422"/>
<keyword evidence="4" id="KW-1185">Reference proteome</keyword>
<feature type="transmembrane region" description="Helical" evidence="2">
    <location>
        <begin position="151"/>
        <end position="171"/>
    </location>
</feature>
<dbReference type="STRING" id="446470.Snas_6422"/>
<proteinExistence type="predicted"/>